<proteinExistence type="predicted"/>
<dbReference type="AlphaFoldDB" id="A0A2A4AHV9"/>
<comment type="caution">
    <text evidence="7">The sequence shown here is derived from an EMBL/GenBank/DDBJ whole genome shotgun (WGS) entry which is preliminary data.</text>
</comment>
<dbReference type="GO" id="GO:0006020">
    <property type="term" value="P:inositol metabolic process"/>
    <property type="evidence" value="ECO:0007669"/>
    <property type="project" value="TreeGrafter"/>
</dbReference>
<sequence>MTQPRELVAFAEAAVDQVSELFRAGLGAPPAHFKGEGDFATEVDLQIEAQLRQHLTQLTGIPVYGEESASPSGVFASEETMWVVDPIDGTANYSAGNPLCGVLVSLIHDSRPVVAVADFPLLARRVVAAEGMGLRSVGGPATGFGGGADSLGFDEGRGHVGCSSHLPMDIFHELRETGLRPRMTGSVGVDSAFVAQGVFDGVVNFSPHPWDNAAGALLIKAAGGIATDPEGNDWAPGARGLVAGTPQVHATILDIVARHSQKS</sequence>
<dbReference type="PRINTS" id="PR00377">
    <property type="entry name" value="IMPHPHTASES"/>
</dbReference>
<dbReference type="GO" id="GO:0046872">
    <property type="term" value="F:metal ion binding"/>
    <property type="evidence" value="ECO:0007669"/>
    <property type="project" value="UniProtKB-KW"/>
</dbReference>
<dbReference type="InterPro" id="IPR000760">
    <property type="entry name" value="Inositol_monophosphatase-like"/>
</dbReference>
<dbReference type="Pfam" id="PF00459">
    <property type="entry name" value="Inositol_P"/>
    <property type="match status" value="1"/>
</dbReference>
<dbReference type="PANTHER" id="PTHR20854:SF4">
    <property type="entry name" value="INOSITOL-1-MONOPHOSPHATASE-RELATED"/>
    <property type="match status" value="1"/>
</dbReference>
<dbReference type="SUPFAM" id="SSF56655">
    <property type="entry name" value="Carbohydrate phosphatase"/>
    <property type="match status" value="1"/>
</dbReference>
<dbReference type="InterPro" id="IPR020550">
    <property type="entry name" value="Inositol_monophosphatase_CS"/>
</dbReference>
<dbReference type="PANTHER" id="PTHR20854">
    <property type="entry name" value="INOSITOL MONOPHOSPHATASE"/>
    <property type="match status" value="1"/>
</dbReference>
<dbReference type="GO" id="GO:0046854">
    <property type="term" value="P:phosphatidylinositol phosphate biosynthetic process"/>
    <property type="evidence" value="ECO:0007669"/>
    <property type="project" value="InterPro"/>
</dbReference>
<evidence type="ECO:0000256" key="1">
    <source>
        <dbReference type="ARBA" id="ARBA00001033"/>
    </source>
</evidence>
<keyword evidence="3 6" id="KW-0479">Metal-binding</keyword>
<name>A0A2A4AHV9_9CORY</name>
<feature type="binding site" evidence="6">
    <location>
        <position position="88"/>
    </location>
    <ligand>
        <name>Mg(2+)</name>
        <dbReference type="ChEBI" id="CHEBI:18420"/>
        <label>1</label>
        <note>catalytic</note>
    </ligand>
</feature>
<feature type="binding site" evidence="6">
    <location>
        <position position="66"/>
    </location>
    <ligand>
        <name>Mg(2+)</name>
        <dbReference type="ChEBI" id="CHEBI:18420"/>
        <label>1</label>
        <note>catalytic</note>
    </ligand>
</feature>
<evidence type="ECO:0000313" key="8">
    <source>
        <dbReference type="Proteomes" id="UP000218690"/>
    </source>
</evidence>
<dbReference type="PROSITE" id="PS00629">
    <property type="entry name" value="IMP_1"/>
    <property type="match status" value="1"/>
</dbReference>
<keyword evidence="4" id="KW-0378">Hydrolase</keyword>
<evidence type="ECO:0000256" key="3">
    <source>
        <dbReference type="ARBA" id="ARBA00022723"/>
    </source>
</evidence>
<dbReference type="Proteomes" id="UP000218690">
    <property type="component" value="Unassembled WGS sequence"/>
</dbReference>
<comment type="catalytic activity">
    <reaction evidence="1">
        <text>a myo-inositol phosphate + H2O = myo-inositol + phosphate</text>
        <dbReference type="Rhea" id="RHEA:24056"/>
        <dbReference type="ChEBI" id="CHEBI:15377"/>
        <dbReference type="ChEBI" id="CHEBI:17268"/>
        <dbReference type="ChEBI" id="CHEBI:43474"/>
        <dbReference type="ChEBI" id="CHEBI:84139"/>
        <dbReference type="EC" id="3.1.3.25"/>
    </reaction>
</comment>
<dbReference type="EC" id="3.1.3.25" evidence="2"/>
<evidence type="ECO:0000256" key="5">
    <source>
        <dbReference type="ARBA" id="ARBA00022842"/>
    </source>
</evidence>
<evidence type="ECO:0000256" key="6">
    <source>
        <dbReference type="PIRSR" id="PIRSR600760-2"/>
    </source>
</evidence>
<feature type="binding site" evidence="6">
    <location>
        <position position="211"/>
    </location>
    <ligand>
        <name>Mg(2+)</name>
        <dbReference type="ChEBI" id="CHEBI:18420"/>
        <label>1</label>
        <note>catalytic</note>
    </ligand>
</feature>
<evidence type="ECO:0000256" key="4">
    <source>
        <dbReference type="ARBA" id="ARBA00022801"/>
    </source>
</evidence>
<dbReference type="EMBL" id="NWBP01000033">
    <property type="protein sequence ID" value="PCC82127.1"/>
    <property type="molecule type" value="Genomic_DNA"/>
</dbReference>
<feature type="binding site" evidence="6">
    <location>
        <position position="85"/>
    </location>
    <ligand>
        <name>Mg(2+)</name>
        <dbReference type="ChEBI" id="CHEBI:18420"/>
        <label>1</label>
        <note>catalytic</note>
    </ligand>
</feature>
<gene>
    <name evidence="7" type="ORF">COM45_10490</name>
</gene>
<dbReference type="GO" id="GO:0008934">
    <property type="term" value="F:inositol monophosphate 1-phosphatase activity"/>
    <property type="evidence" value="ECO:0007669"/>
    <property type="project" value="TreeGrafter"/>
</dbReference>
<dbReference type="PROSITE" id="PS00630">
    <property type="entry name" value="IMP_2"/>
    <property type="match status" value="1"/>
</dbReference>
<reference evidence="7 8" key="1">
    <citation type="submission" date="2017-09" db="EMBL/GenBank/DDBJ databases">
        <title>Draft Genome Sequence of Corynebacterium accolens AH4003.</title>
        <authorList>
            <person name="Chen Y."/>
            <person name="Oosthuysen W.F."/>
            <person name="Kelley S."/>
            <person name="Horswill A."/>
        </authorList>
    </citation>
    <scope>NUCLEOTIDE SEQUENCE [LARGE SCALE GENOMIC DNA]</scope>
    <source>
        <strain evidence="7 8">AH4003</strain>
    </source>
</reference>
<dbReference type="CDD" id="cd01637">
    <property type="entry name" value="IMPase_like"/>
    <property type="match status" value="1"/>
</dbReference>
<comment type="cofactor">
    <cofactor evidence="6">
        <name>Mg(2+)</name>
        <dbReference type="ChEBI" id="CHEBI:18420"/>
    </cofactor>
</comment>
<protein>
    <recommendedName>
        <fullName evidence="2">inositol-phosphate phosphatase</fullName>
        <ecNumber evidence="2">3.1.3.25</ecNumber>
    </recommendedName>
</protein>
<dbReference type="Gene3D" id="3.40.190.80">
    <property type="match status" value="1"/>
</dbReference>
<keyword evidence="5 6" id="KW-0460">Magnesium</keyword>
<feature type="binding site" evidence="6">
    <location>
        <position position="87"/>
    </location>
    <ligand>
        <name>Mg(2+)</name>
        <dbReference type="ChEBI" id="CHEBI:18420"/>
        <label>1</label>
        <note>catalytic</note>
    </ligand>
</feature>
<organism evidence="7 8">
    <name type="scientific">Corynebacterium accolens</name>
    <dbReference type="NCBI Taxonomy" id="38284"/>
    <lineage>
        <taxon>Bacteria</taxon>
        <taxon>Bacillati</taxon>
        <taxon>Actinomycetota</taxon>
        <taxon>Actinomycetes</taxon>
        <taxon>Mycobacteriales</taxon>
        <taxon>Corynebacteriaceae</taxon>
        <taxon>Corynebacterium</taxon>
    </lineage>
</organism>
<dbReference type="InterPro" id="IPR020583">
    <property type="entry name" value="Inositol_monoP_metal-BS"/>
</dbReference>
<evidence type="ECO:0000313" key="7">
    <source>
        <dbReference type="EMBL" id="PCC82127.1"/>
    </source>
</evidence>
<evidence type="ECO:0000256" key="2">
    <source>
        <dbReference type="ARBA" id="ARBA00013106"/>
    </source>
</evidence>
<dbReference type="Gene3D" id="3.30.540.10">
    <property type="entry name" value="Fructose-1,6-Bisphosphatase, subunit A, domain 1"/>
    <property type="match status" value="1"/>
</dbReference>
<accession>A0A2A4AHV9</accession>
<dbReference type="GO" id="GO:0007165">
    <property type="term" value="P:signal transduction"/>
    <property type="evidence" value="ECO:0007669"/>
    <property type="project" value="TreeGrafter"/>
</dbReference>